<dbReference type="Proteomes" id="UP000010420">
    <property type="component" value="Unassembled WGS sequence"/>
</dbReference>
<dbReference type="PATRIC" id="fig|545697.3.peg.587"/>
<gene>
    <name evidence="2" type="ORF">HMPREF0216_00592</name>
</gene>
<dbReference type="PANTHER" id="PTHR44846">
    <property type="entry name" value="MANNOSYL-D-GLYCERATE TRANSPORT/METABOLISM SYSTEM REPRESSOR MNGR-RELATED"/>
    <property type="match status" value="1"/>
</dbReference>
<feature type="domain" description="UbiC transcription regulator-associated" evidence="1">
    <location>
        <begin position="3"/>
        <end position="139"/>
    </location>
</feature>
<sequence length="147" mass="17175">MIKLLEIVFSSYEQFQLDSSLSSKLNKPKGEIFHKIVRLRSAKNYPLMIEITYLPKNRFFNISTDILEEKSLYSYLSSKYSLSVDKAAETFRPIIPNSEECSLLKISSKIPCILLERFSYEENELVEYTQSIVRGDKYVFKVNLSTY</sequence>
<dbReference type="InterPro" id="IPR050679">
    <property type="entry name" value="Bact_HTH_transcr_reg"/>
</dbReference>
<comment type="caution">
    <text evidence="2">The sequence shown here is derived from an EMBL/GenBank/DDBJ whole genome shotgun (WGS) entry which is preliminary data.</text>
</comment>
<dbReference type="InterPro" id="IPR011663">
    <property type="entry name" value="UTRA"/>
</dbReference>
<dbReference type="STRING" id="545697.HMPREF0216_00592"/>
<dbReference type="GO" id="GO:0003677">
    <property type="term" value="F:DNA binding"/>
    <property type="evidence" value="ECO:0007669"/>
    <property type="project" value="InterPro"/>
</dbReference>
<dbReference type="HOGENOM" id="CLU_1764832_0_0_9"/>
<keyword evidence="3" id="KW-1185">Reference proteome</keyword>
<dbReference type="InterPro" id="IPR028978">
    <property type="entry name" value="Chorismate_lyase_/UTRA_dom_sf"/>
</dbReference>
<evidence type="ECO:0000313" key="2">
    <source>
        <dbReference type="EMBL" id="EKY28744.1"/>
    </source>
</evidence>
<dbReference type="GO" id="GO:0045892">
    <property type="term" value="P:negative regulation of DNA-templated transcription"/>
    <property type="evidence" value="ECO:0007669"/>
    <property type="project" value="TreeGrafter"/>
</dbReference>
<dbReference type="Gene3D" id="3.40.1410.10">
    <property type="entry name" value="Chorismate lyase-like"/>
    <property type="match status" value="1"/>
</dbReference>
<dbReference type="RefSeq" id="WP_005210836.1">
    <property type="nucleotide sequence ID" value="NZ_KB291613.1"/>
</dbReference>
<dbReference type="eggNOG" id="COG2188">
    <property type="taxonomic scope" value="Bacteria"/>
</dbReference>
<dbReference type="SUPFAM" id="SSF64288">
    <property type="entry name" value="Chorismate lyase-like"/>
    <property type="match status" value="1"/>
</dbReference>
<name>L1QL73_9CLOT</name>
<evidence type="ECO:0000259" key="1">
    <source>
        <dbReference type="SMART" id="SM00866"/>
    </source>
</evidence>
<dbReference type="EMBL" id="AMEZ01000019">
    <property type="protein sequence ID" value="EKY28744.1"/>
    <property type="molecule type" value="Genomic_DNA"/>
</dbReference>
<accession>L1QL73</accession>
<organism evidence="2 3">
    <name type="scientific">Clostridium celatum DSM 1785</name>
    <dbReference type="NCBI Taxonomy" id="545697"/>
    <lineage>
        <taxon>Bacteria</taxon>
        <taxon>Bacillati</taxon>
        <taxon>Bacillota</taxon>
        <taxon>Clostridia</taxon>
        <taxon>Eubacteriales</taxon>
        <taxon>Clostridiaceae</taxon>
        <taxon>Clostridium</taxon>
    </lineage>
</organism>
<proteinExistence type="predicted"/>
<dbReference type="AlphaFoldDB" id="L1QL73"/>
<dbReference type="PANTHER" id="PTHR44846:SF1">
    <property type="entry name" value="MANNOSYL-D-GLYCERATE TRANSPORT_METABOLISM SYSTEM REPRESSOR MNGR-RELATED"/>
    <property type="match status" value="1"/>
</dbReference>
<evidence type="ECO:0000313" key="3">
    <source>
        <dbReference type="Proteomes" id="UP000010420"/>
    </source>
</evidence>
<reference evidence="2 3" key="1">
    <citation type="submission" date="2012-05" db="EMBL/GenBank/DDBJ databases">
        <authorList>
            <person name="Weinstock G."/>
            <person name="Sodergren E."/>
            <person name="Lobos E.A."/>
            <person name="Fulton L."/>
            <person name="Fulton R."/>
            <person name="Courtney L."/>
            <person name="Fronick C."/>
            <person name="O'Laughlin M."/>
            <person name="Godfrey J."/>
            <person name="Wilson R.M."/>
            <person name="Miner T."/>
            <person name="Farmer C."/>
            <person name="Delehaunty K."/>
            <person name="Cordes M."/>
            <person name="Minx P."/>
            <person name="Tomlinson C."/>
            <person name="Chen J."/>
            <person name="Wollam A."/>
            <person name="Pepin K.H."/>
            <person name="Bhonagiri V."/>
            <person name="Zhang X."/>
            <person name="Suruliraj S."/>
            <person name="Warren W."/>
            <person name="Mitreva M."/>
            <person name="Mardis E.R."/>
            <person name="Wilson R.K."/>
        </authorList>
    </citation>
    <scope>NUCLEOTIDE SEQUENCE [LARGE SCALE GENOMIC DNA]</scope>
    <source>
        <strain evidence="2 3">DSM 1785</strain>
    </source>
</reference>
<protein>
    <submittedName>
        <fullName evidence="2">UbiC transcription regulator-associated domain protein</fullName>
    </submittedName>
</protein>
<dbReference type="Pfam" id="PF07702">
    <property type="entry name" value="UTRA"/>
    <property type="match status" value="1"/>
</dbReference>
<dbReference type="SMART" id="SM00866">
    <property type="entry name" value="UTRA"/>
    <property type="match status" value="1"/>
</dbReference>